<evidence type="ECO:0000256" key="7">
    <source>
        <dbReference type="ARBA" id="ARBA00023049"/>
    </source>
</evidence>
<evidence type="ECO:0000256" key="6">
    <source>
        <dbReference type="ARBA" id="ARBA00022833"/>
    </source>
</evidence>
<evidence type="ECO:0000313" key="12">
    <source>
        <dbReference type="Proteomes" id="UP000199372"/>
    </source>
</evidence>
<dbReference type="PROSITE" id="PS51257">
    <property type="entry name" value="PROKAR_LIPOPROTEIN"/>
    <property type="match status" value="1"/>
</dbReference>
<dbReference type="Gene3D" id="3.30.1380.10">
    <property type="match status" value="1"/>
</dbReference>
<feature type="disulfide bond" evidence="8">
    <location>
        <begin position="238"/>
        <end position="245"/>
    </location>
</feature>
<evidence type="ECO:0000256" key="8">
    <source>
        <dbReference type="PIRSR" id="PIRSR018455-2"/>
    </source>
</evidence>
<reference evidence="12" key="1">
    <citation type="submission" date="2016-10" db="EMBL/GenBank/DDBJ databases">
        <authorList>
            <person name="Varghese N."/>
            <person name="Submissions S."/>
        </authorList>
    </citation>
    <scope>NUCLEOTIDE SEQUENCE [LARGE SCALE GENOMIC DNA]</scope>
    <source>
        <strain evidence="12">DSM 26893</strain>
    </source>
</reference>
<evidence type="ECO:0000256" key="9">
    <source>
        <dbReference type="SAM" id="MobiDB-lite"/>
    </source>
</evidence>
<dbReference type="AlphaFoldDB" id="A0A1H8FD60"/>
<evidence type="ECO:0000256" key="2">
    <source>
        <dbReference type="ARBA" id="ARBA00022723"/>
    </source>
</evidence>
<keyword evidence="4" id="KW-0574">Periplasm</keyword>
<keyword evidence="12" id="KW-1185">Reference proteome</keyword>
<feature type="disulfide bond" evidence="8">
    <location>
        <begin position="66"/>
        <end position="298"/>
    </location>
</feature>
<dbReference type="GO" id="GO:0006508">
    <property type="term" value="P:proteolysis"/>
    <property type="evidence" value="ECO:0007669"/>
    <property type="project" value="UniProtKB-KW"/>
</dbReference>
<feature type="compositionally biased region" description="Pro residues" evidence="9">
    <location>
        <begin position="269"/>
        <end position="284"/>
    </location>
</feature>
<keyword evidence="5" id="KW-0378">Hydrolase</keyword>
<dbReference type="InterPro" id="IPR005073">
    <property type="entry name" value="Peptidase_M74"/>
</dbReference>
<accession>A0A1H8FD60</accession>
<keyword evidence="3 10" id="KW-0732">Signal</keyword>
<keyword evidence="7" id="KW-0482">Metalloprotease</keyword>
<dbReference type="GO" id="GO:0004252">
    <property type="term" value="F:serine-type endopeptidase activity"/>
    <property type="evidence" value="ECO:0007669"/>
    <property type="project" value="InterPro"/>
</dbReference>
<dbReference type="InterPro" id="IPR009045">
    <property type="entry name" value="Zn_M74/Hedgehog-like"/>
</dbReference>
<dbReference type="SUPFAM" id="SSF55166">
    <property type="entry name" value="Hedgehog/DD-peptidase"/>
    <property type="match status" value="1"/>
</dbReference>
<keyword evidence="1" id="KW-0645">Protease</keyword>
<dbReference type="RefSeq" id="WP_091845080.1">
    <property type="nucleotide sequence ID" value="NZ_FOCM01000003.1"/>
</dbReference>
<evidence type="ECO:0000256" key="10">
    <source>
        <dbReference type="SAM" id="SignalP"/>
    </source>
</evidence>
<protein>
    <submittedName>
        <fullName evidence="11">Penicillin-insensitive murein endopeptidase</fullName>
    </submittedName>
</protein>
<dbReference type="Proteomes" id="UP000199372">
    <property type="component" value="Unassembled WGS sequence"/>
</dbReference>
<feature type="disulfide bond" evidence="8">
    <location>
        <begin position="209"/>
        <end position="257"/>
    </location>
</feature>
<dbReference type="Pfam" id="PF03411">
    <property type="entry name" value="Peptidase_M74"/>
    <property type="match status" value="1"/>
</dbReference>
<dbReference type="NCBIfam" id="NF006947">
    <property type="entry name" value="PRK09429.1"/>
    <property type="match status" value="1"/>
</dbReference>
<keyword evidence="6" id="KW-0862">Zinc</keyword>
<evidence type="ECO:0000313" key="11">
    <source>
        <dbReference type="EMBL" id="SEN29733.1"/>
    </source>
</evidence>
<evidence type="ECO:0000256" key="4">
    <source>
        <dbReference type="ARBA" id="ARBA00022764"/>
    </source>
</evidence>
<dbReference type="GO" id="GO:0008237">
    <property type="term" value="F:metallopeptidase activity"/>
    <property type="evidence" value="ECO:0007669"/>
    <property type="project" value="UniProtKB-KW"/>
</dbReference>
<sequence length="304" mass="32695">MRLSLLLAAAALALASCGGGTERTVPLPSMAGVEVNQSALAKTMFGAKNLAAPLPAAAYGGYSRGCLAGGQQLADTGPTWQSMRLSRNRNWAHPTTIDFVQDLSRKAASLPGSNGLYVGDMSQPRGGPMLSGHASHQSGLDADIWLMPAALGLSRQQREDISAVSMQRAKGAYTNNRWSAYQHELVKAAASDPRVARIFIFPGAKVQMCRDATGDRSWLRKVRPWWGHHYHMHVRLNCPSGSQGCENQDPIPAGDGCADAQQWVNNILNPPPPKPRDPNAPAPQPRRELRVADLPQACQAVLAR</sequence>
<name>A0A1H8FD60_9RHOB</name>
<feature type="chain" id="PRO_5011668904" evidence="10">
    <location>
        <begin position="19"/>
        <end position="304"/>
    </location>
</feature>
<dbReference type="PIRSF" id="PIRSF018455">
    <property type="entry name" value="MepA"/>
    <property type="match status" value="1"/>
</dbReference>
<evidence type="ECO:0000256" key="5">
    <source>
        <dbReference type="ARBA" id="ARBA00022801"/>
    </source>
</evidence>
<organism evidence="11 12">
    <name type="scientific">Palleronia pelagia</name>
    <dbReference type="NCBI Taxonomy" id="387096"/>
    <lineage>
        <taxon>Bacteria</taxon>
        <taxon>Pseudomonadati</taxon>
        <taxon>Pseudomonadota</taxon>
        <taxon>Alphaproteobacteria</taxon>
        <taxon>Rhodobacterales</taxon>
        <taxon>Roseobacteraceae</taxon>
        <taxon>Palleronia</taxon>
    </lineage>
</organism>
<proteinExistence type="predicted"/>
<dbReference type="EMBL" id="FOCM01000003">
    <property type="protein sequence ID" value="SEN29733.1"/>
    <property type="molecule type" value="Genomic_DNA"/>
</dbReference>
<feature type="region of interest" description="Disordered" evidence="9">
    <location>
        <begin position="268"/>
        <end position="288"/>
    </location>
</feature>
<evidence type="ECO:0000256" key="1">
    <source>
        <dbReference type="ARBA" id="ARBA00022670"/>
    </source>
</evidence>
<evidence type="ECO:0000256" key="3">
    <source>
        <dbReference type="ARBA" id="ARBA00022729"/>
    </source>
</evidence>
<gene>
    <name evidence="11" type="ORF">SAMN04488011_103301</name>
</gene>
<dbReference type="GO" id="GO:0046872">
    <property type="term" value="F:metal ion binding"/>
    <property type="evidence" value="ECO:0007669"/>
    <property type="project" value="UniProtKB-KW"/>
</dbReference>
<dbReference type="GO" id="GO:0030288">
    <property type="term" value="C:outer membrane-bounded periplasmic space"/>
    <property type="evidence" value="ECO:0007669"/>
    <property type="project" value="InterPro"/>
</dbReference>
<feature type="signal peptide" evidence="10">
    <location>
        <begin position="1"/>
        <end position="18"/>
    </location>
</feature>
<dbReference type="OrthoDB" id="1467367at2"/>
<keyword evidence="2" id="KW-0479">Metal-binding</keyword>
<keyword evidence="8" id="KW-1015">Disulfide bond</keyword>